<accession>A0ABR7N2V6</accession>
<dbReference type="EMBL" id="JACRSX010000013">
    <property type="protein sequence ID" value="MBC8562854.1"/>
    <property type="molecule type" value="Genomic_DNA"/>
</dbReference>
<protein>
    <submittedName>
        <fullName evidence="2">Acyl-CoA thioester hydrolase</fullName>
    </submittedName>
</protein>
<feature type="domain" description="BAAT/Acyl-CoA thioester hydrolase C-terminal" evidence="1">
    <location>
        <begin position="72"/>
        <end position="258"/>
    </location>
</feature>
<dbReference type="Proteomes" id="UP000606193">
    <property type="component" value="Unassembled WGS sequence"/>
</dbReference>
<dbReference type="RefSeq" id="WP_022465483.1">
    <property type="nucleotide sequence ID" value="NZ_JACRSX010000013.1"/>
</dbReference>
<organism evidence="2 3">
    <name type="scientific">Jutongia huaianensis</name>
    <dbReference type="NCBI Taxonomy" id="2763668"/>
    <lineage>
        <taxon>Bacteria</taxon>
        <taxon>Bacillati</taxon>
        <taxon>Bacillota</taxon>
        <taxon>Clostridia</taxon>
        <taxon>Lachnospirales</taxon>
        <taxon>Lachnospiraceae</taxon>
        <taxon>Jutongia</taxon>
    </lineage>
</organism>
<dbReference type="SUPFAM" id="SSF53474">
    <property type="entry name" value="alpha/beta-Hydrolases"/>
    <property type="match status" value="1"/>
</dbReference>
<proteinExistence type="predicted"/>
<sequence length="309" mass="35512">MKKQFFETEKHGFYGTYYENPKGSDCAMIGLFGDDPNDFMAKCGAKWLHKNGVNVLCMSPGKKNYSHVNYPLERIETAIQWLMSNGNRKVGIMGMSTAGMDAIVAASYFPDITLTFGLTASDFVWQGFEQGNKDGCKEWPVPGTSTLSWKGKPLAYMPFVYEHPVYWQKVEEETKGSGDIERSTCLFIDSEKAREHTEEEMIKVENIKGRLFLVGADDDSFWEAGKYIRRMDQRLKERPHTCQYEALVYEHGTHFVLPESLLRKALPVGLKFVLRFIFKAAKEYPNECEATRKDIDKRLSVALKEWREE</sequence>
<reference evidence="2 3" key="1">
    <citation type="submission" date="2020-08" db="EMBL/GenBank/DDBJ databases">
        <title>Genome public.</title>
        <authorList>
            <person name="Liu C."/>
            <person name="Sun Q."/>
        </authorList>
    </citation>
    <scope>NUCLEOTIDE SEQUENCE [LARGE SCALE GENOMIC DNA]</scope>
    <source>
        <strain evidence="2 3">NSJ-37</strain>
    </source>
</reference>
<name>A0ABR7N2V6_9FIRM</name>
<dbReference type="GO" id="GO:0016787">
    <property type="term" value="F:hydrolase activity"/>
    <property type="evidence" value="ECO:0007669"/>
    <property type="project" value="UniProtKB-KW"/>
</dbReference>
<dbReference type="Pfam" id="PF08840">
    <property type="entry name" value="BAAT_C"/>
    <property type="match status" value="1"/>
</dbReference>
<evidence type="ECO:0000313" key="3">
    <source>
        <dbReference type="Proteomes" id="UP000606193"/>
    </source>
</evidence>
<gene>
    <name evidence="2" type="ORF">H8704_09485</name>
</gene>
<evidence type="ECO:0000259" key="1">
    <source>
        <dbReference type="Pfam" id="PF08840"/>
    </source>
</evidence>
<dbReference type="InterPro" id="IPR014940">
    <property type="entry name" value="BAAT_C"/>
</dbReference>
<comment type="caution">
    <text evidence="2">The sequence shown here is derived from an EMBL/GenBank/DDBJ whole genome shotgun (WGS) entry which is preliminary data.</text>
</comment>
<keyword evidence="3" id="KW-1185">Reference proteome</keyword>
<dbReference type="Gene3D" id="3.40.50.1820">
    <property type="entry name" value="alpha/beta hydrolase"/>
    <property type="match status" value="1"/>
</dbReference>
<keyword evidence="2" id="KW-0378">Hydrolase</keyword>
<evidence type="ECO:0000313" key="2">
    <source>
        <dbReference type="EMBL" id="MBC8562854.1"/>
    </source>
</evidence>
<dbReference type="InterPro" id="IPR029058">
    <property type="entry name" value="AB_hydrolase_fold"/>
</dbReference>